<dbReference type="CDD" id="cd11065">
    <property type="entry name" value="CYP64-like"/>
    <property type="match status" value="1"/>
</dbReference>
<evidence type="ECO:0000256" key="4">
    <source>
        <dbReference type="ARBA" id="ARBA00022617"/>
    </source>
</evidence>
<dbReference type="PANTHER" id="PTHR46300">
    <property type="entry name" value="P450, PUTATIVE (EUROFUNG)-RELATED-RELATED"/>
    <property type="match status" value="1"/>
</dbReference>
<gene>
    <name evidence="11" type="ORF">CALVIDRAFT_476903</name>
</gene>
<evidence type="ECO:0000313" key="11">
    <source>
        <dbReference type="EMBL" id="KZO99716.1"/>
    </source>
</evidence>
<evidence type="ECO:0000256" key="2">
    <source>
        <dbReference type="ARBA" id="ARBA00005179"/>
    </source>
</evidence>
<dbReference type="GO" id="GO:0020037">
    <property type="term" value="F:heme binding"/>
    <property type="evidence" value="ECO:0007669"/>
    <property type="project" value="InterPro"/>
</dbReference>
<dbReference type="Pfam" id="PF00067">
    <property type="entry name" value="p450"/>
    <property type="match status" value="1"/>
</dbReference>
<reference evidence="11 12" key="1">
    <citation type="journal article" date="2016" name="Mol. Biol. Evol.">
        <title>Comparative Genomics of Early-Diverging Mushroom-Forming Fungi Provides Insights into the Origins of Lignocellulose Decay Capabilities.</title>
        <authorList>
            <person name="Nagy L.G."/>
            <person name="Riley R."/>
            <person name="Tritt A."/>
            <person name="Adam C."/>
            <person name="Daum C."/>
            <person name="Floudas D."/>
            <person name="Sun H."/>
            <person name="Yadav J.S."/>
            <person name="Pangilinan J."/>
            <person name="Larsson K.H."/>
            <person name="Matsuura K."/>
            <person name="Barry K."/>
            <person name="Labutti K."/>
            <person name="Kuo R."/>
            <person name="Ohm R.A."/>
            <person name="Bhattacharya S.S."/>
            <person name="Shirouzu T."/>
            <person name="Yoshinaga Y."/>
            <person name="Martin F.M."/>
            <person name="Grigoriev I.V."/>
            <person name="Hibbett D.S."/>
        </authorList>
    </citation>
    <scope>NUCLEOTIDE SEQUENCE [LARGE SCALE GENOMIC DNA]</scope>
    <source>
        <strain evidence="11 12">TUFC12733</strain>
    </source>
</reference>
<evidence type="ECO:0000256" key="10">
    <source>
        <dbReference type="RuleBase" id="RU000461"/>
    </source>
</evidence>
<keyword evidence="6 10" id="KW-0560">Oxidoreductase</keyword>
<dbReference type="PRINTS" id="PR00463">
    <property type="entry name" value="EP450I"/>
</dbReference>
<dbReference type="EMBL" id="KV417271">
    <property type="protein sequence ID" value="KZO99716.1"/>
    <property type="molecule type" value="Genomic_DNA"/>
</dbReference>
<evidence type="ECO:0000313" key="12">
    <source>
        <dbReference type="Proteomes" id="UP000076738"/>
    </source>
</evidence>
<dbReference type="GO" id="GO:0004497">
    <property type="term" value="F:monooxygenase activity"/>
    <property type="evidence" value="ECO:0007669"/>
    <property type="project" value="UniProtKB-KW"/>
</dbReference>
<evidence type="ECO:0000256" key="8">
    <source>
        <dbReference type="ARBA" id="ARBA00023033"/>
    </source>
</evidence>
<feature type="binding site" description="axial binding residue" evidence="9">
    <location>
        <position position="336"/>
    </location>
    <ligand>
        <name>heme</name>
        <dbReference type="ChEBI" id="CHEBI:30413"/>
    </ligand>
    <ligandPart>
        <name>Fe</name>
        <dbReference type="ChEBI" id="CHEBI:18248"/>
    </ligandPart>
</feature>
<dbReference type="PRINTS" id="PR00385">
    <property type="entry name" value="P450"/>
</dbReference>
<dbReference type="InterPro" id="IPR002401">
    <property type="entry name" value="Cyt_P450_E_grp-I"/>
</dbReference>
<name>A0A167QFK6_CALVF</name>
<dbReference type="PANTHER" id="PTHR46300:SF7">
    <property type="entry name" value="P450, PUTATIVE (EUROFUNG)-RELATED"/>
    <property type="match status" value="1"/>
</dbReference>
<keyword evidence="12" id="KW-1185">Reference proteome</keyword>
<dbReference type="GO" id="GO:0016705">
    <property type="term" value="F:oxidoreductase activity, acting on paired donors, with incorporation or reduction of molecular oxygen"/>
    <property type="evidence" value="ECO:0007669"/>
    <property type="project" value="InterPro"/>
</dbReference>
<protein>
    <submittedName>
        <fullName evidence="11">Cytochrome P450</fullName>
    </submittedName>
</protein>
<dbReference type="InterPro" id="IPR036396">
    <property type="entry name" value="Cyt_P450_sf"/>
</dbReference>
<dbReference type="Gene3D" id="1.10.630.10">
    <property type="entry name" value="Cytochrome P450"/>
    <property type="match status" value="1"/>
</dbReference>
<evidence type="ECO:0000256" key="9">
    <source>
        <dbReference type="PIRSR" id="PIRSR602401-1"/>
    </source>
</evidence>
<organism evidence="11 12">
    <name type="scientific">Calocera viscosa (strain TUFC12733)</name>
    <dbReference type="NCBI Taxonomy" id="1330018"/>
    <lineage>
        <taxon>Eukaryota</taxon>
        <taxon>Fungi</taxon>
        <taxon>Dikarya</taxon>
        <taxon>Basidiomycota</taxon>
        <taxon>Agaricomycotina</taxon>
        <taxon>Dacrymycetes</taxon>
        <taxon>Dacrymycetales</taxon>
        <taxon>Dacrymycetaceae</taxon>
        <taxon>Calocera</taxon>
    </lineage>
</organism>
<keyword evidence="7 9" id="KW-0408">Iron</keyword>
<evidence type="ECO:0000256" key="5">
    <source>
        <dbReference type="ARBA" id="ARBA00022723"/>
    </source>
</evidence>
<dbReference type="STRING" id="1330018.A0A167QFK6"/>
<keyword evidence="8 10" id="KW-0503">Monooxygenase</keyword>
<dbReference type="InterPro" id="IPR001128">
    <property type="entry name" value="Cyt_P450"/>
</dbReference>
<evidence type="ECO:0000256" key="7">
    <source>
        <dbReference type="ARBA" id="ARBA00023004"/>
    </source>
</evidence>
<dbReference type="InterPro" id="IPR017972">
    <property type="entry name" value="Cyt_P450_CS"/>
</dbReference>
<keyword evidence="5 9" id="KW-0479">Metal-binding</keyword>
<comment type="pathway">
    <text evidence="2">Secondary metabolite biosynthesis.</text>
</comment>
<comment type="cofactor">
    <cofactor evidence="1 9">
        <name>heme</name>
        <dbReference type="ChEBI" id="CHEBI:30413"/>
    </cofactor>
</comment>
<dbReference type="InterPro" id="IPR050364">
    <property type="entry name" value="Cytochrome_P450_fung"/>
</dbReference>
<sequence>MDQLTGFCSVGLKEDPVQTSDPILHKQYRRLFASAISPRAVQTYWSMQIRQARTMTLDVITSPLGYMQAVKRAVAAISFLVAYGYELKDDDEMLLEADRGLRIFEKLMTPGAWLVDVLPILQVIPSWFPGANFKRLAKAWGHFLEETRDTPFNWVKTDLAAGKAKPSFVAQLLQEQDDTHGRRFPETRIRWTAGVIYGAGSDTSVAAIHTFLAAMVQYPEVQMKAQAELDSVIGRERPPTIADRDSLPYCWAVVQETLRWQPVATLGLPHVLQNDEEFEGYFLPKGTTVLANVIYMSRDEHEYPSADEFKPERFLAEDGTSLRSESFGFGFGRRVCPGVHLAEATIFGAVISLLFTANISWPENAERTITYEKALGVK</sequence>
<evidence type="ECO:0000256" key="1">
    <source>
        <dbReference type="ARBA" id="ARBA00001971"/>
    </source>
</evidence>
<comment type="similarity">
    <text evidence="3 10">Belongs to the cytochrome P450 family.</text>
</comment>
<accession>A0A167QFK6</accession>
<dbReference type="Proteomes" id="UP000076738">
    <property type="component" value="Unassembled WGS sequence"/>
</dbReference>
<proteinExistence type="inferred from homology"/>
<dbReference type="OrthoDB" id="2789670at2759"/>
<dbReference type="GO" id="GO:0005506">
    <property type="term" value="F:iron ion binding"/>
    <property type="evidence" value="ECO:0007669"/>
    <property type="project" value="InterPro"/>
</dbReference>
<keyword evidence="4 9" id="KW-0349">Heme</keyword>
<evidence type="ECO:0000256" key="6">
    <source>
        <dbReference type="ARBA" id="ARBA00023002"/>
    </source>
</evidence>
<dbReference type="PROSITE" id="PS00086">
    <property type="entry name" value="CYTOCHROME_P450"/>
    <property type="match status" value="1"/>
</dbReference>
<dbReference type="AlphaFoldDB" id="A0A167QFK6"/>
<dbReference type="SUPFAM" id="SSF48264">
    <property type="entry name" value="Cytochrome P450"/>
    <property type="match status" value="1"/>
</dbReference>
<evidence type="ECO:0000256" key="3">
    <source>
        <dbReference type="ARBA" id="ARBA00010617"/>
    </source>
</evidence>